<dbReference type="AlphaFoldDB" id="A0A1H9YIW2"/>
<dbReference type="PROSITE" id="PS51257">
    <property type="entry name" value="PROKAR_LIPOPROTEIN"/>
    <property type="match status" value="1"/>
</dbReference>
<dbReference type="Proteomes" id="UP000243819">
    <property type="component" value="Unassembled WGS sequence"/>
</dbReference>
<gene>
    <name evidence="1" type="ORF">SAMN03080614_100361</name>
</gene>
<accession>A0A1H9YIW2</accession>
<dbReference type="RefSeq" id="WP_091348503.1">
    <property type="nucleotide sequence ID" value="NZ_FOIF01000003.1"/>
</dbReference>
<dbReference type="STRING" id="1120990.SAMN03080614_100361"/>
<sequence length="180" mass="21382">MKKIIKGFLILILMISLFGCSYKTETNNEKKYLTIDDIIMILEKGDYEIDYRDYVEVEIFESKLLFNKTTIAQVVDEEFCNIVYSTKVKNISDETIELNVVFYIPKELIERNIIISSYWFDQFIELDPGRRLFMDAGIIMKHYDRLNEEEREIFERLKNTLYFEVTVNGKKGYGKVSLDD</sequence>
<reference evidence="2" key="1">
    <citation type="submission" date="2016-10" db="EMBL/GenBank/DDBJ databases">
        <authorList>
            <person name="Varghese N."/>
            <person name="Submissions S."/>
        </authorList>
    </citation>
    <scope>NUCLEOTIDE SEQUENCE [LARGE SCALE GENOMIC DNA]</scope>
    <source>
        <strain evidence="2">DSM 13577</strain>
    </source>
</reference>
<organism evidence="1 2">
    <name type="scientific">Anaerobranca gottschalkii DSM 13577</name>
    <dbReference type="NCBI Taxonomy" id="1120990"/>
    <lineage>
        <taxon>Bacteria</taxon>
        <taxon>Bacillati</taxon>
        <taxon>Bacillota</taxon>
        <taxon>Clostridia</taxon>
        <taxon>Eubacteriales</taxon>
        <taxon>Proteinivoracaceae</taxon>
        <taxon>Anaerobranca</taxon>
    </lineage>
</organism>
<protein>
    <submittedName>
        <fullName evidence="1">Uncharacterized protein</fullName>
    </submittedName>
</protein>
<dbReference type="OrthoDB" id="2112138at2"/>
<evidence type="ECO:0000313" key="1">
    <source>
        <dbReference type="EMBL" id="SES69001.1"/>
    </source>
</evidence>
<name>A0A1H9YIW2_9FIRM</name>
<dbReference type="EMBL" id="FOIF01000003">
    <property type="protein sequence ID" value="SES69001.1"/>
    <property type="molecule type" value="Genomic_DNA"/>
</dbReference>
<keyword evidence="2" id="KW-1185">Reference proteome</keyword>
<proteinExistence type="predicted"/>
<evidence type="ECO:0000313" key="2">
    <source>
        <dbReference type="Proteomes" id="UP000243819"/>
    </source>
</evidence>